<evidence type="ECO:0000256" key="1">
    <source>
        <dbReference type="SAM" id="SignalP"/>
    </source>
</evidence>
<keyword evidence="1" id="KW-0732">Signal</keyword>
<dbReference type="InterPro" id="IPR000572">
    <property type="entry name" value="OxRdtase_Mopterin-bd_dom"/>
</dbReference>
<dbReference type="AlphaFoldDB" id="A0A7D9D354"/>
<evidence type="ECO:0000313" key="3">
    <source>
        <dbReference type="EMBL" id="VUX56073.1"/>
    </source>
</evidence>
<evidence type="ECO:0000259" key="2">
    <source>
        <dbReference type="Pfam" id="PF00174"/>
    </source>
</evidence>
<feature type="domain" description="Oxidoreductase molybdopterin-binding" evidence="2">
    <location>
        <begin position="104"/>
        <end position="236"/>
    </location>
</feature>
<dbReference type="InterPro" id="IPR036374">
    <property type="entry name" value="OxRdtase_Mopterin-bd_sf"/>
</dbReference>
<accession>A0A7D9D354</accession>
<dbReference type="PANTHER" id="PTHR43032">
    <property type="entry name" value="PROTEIN-METHIONINE-SULFOXIDE REDUCTASE"/>
    <property type="match status" value="1"/>
</dbReference>
<feature type="chain" id="PRO_5027989755" evidence="1">
    <location>
        <begin position="27"/>
        <end position="256"/>
    </location>
</feature>
<dbReference type="SUPFAM" id="SSF56524">
    <property type="entry name" value="Oxidoreductase molybdopterin-binding domain"/>
    <property type="match status" value="1"/>
</dbReference>
<proteinExistence type="predicted"/>
<dbReference type="PANTHER" id="PTHR43032:SF2">
    <property type="entry name" value="BLL0505 PROTEIN"/>
    <property type="match status" value="1"/>
</dbReference>
<dbReference type="Pfam" id="PF00174">
    <property type="entry name" value="Oxidored_molyb"/>
    <property type="match status" value="1"/>
</dbReference>
<sequence>MTYKYGVSPRRTFIKALASTASVALAGCSKTDPPTYGNILRMGDLLTYKAHRLLLPEHSLAREYDYNDITSVPAIGITNPADPNQPAFDPQYGQLYERLLRDEFADWQLIVEGRVTRPGSYSLVDLKRMPSRTQITRHTCEEGWSAIAQWTGVPLRKILEASGIQPDARFVQFVTYDYFVDSIDMLDAMHPQTILAYGMNGRDLPIGHGAPLRVRVETQLGYKSMKFLRRIVVTNEFDDHGDAGLLQSGWSWYAGI</sequence>
<feature type="signal peptide" evidence="1">
    <location>
        <begin position="1"/>
        <end position="26"/>
    </location>
</feature>
<reference evidence="3" key="1">
    <citation type="submission" date="2019-07" db="EMBL/GenBank/DDBJ databases">
        <authorList>
            <person name="Weber M."/>
            <person name="Kostadinov I."/>
            <person name="Kostadinov D I."/>
        </authorList>
    </citation>
    <scope>NUCLEOTIDE SEQUENCE</scope>
    <source>
        <strain evidence="3">Gfbio:sag-sample-m06:053724c1-46a9-4a36-b237-ea2bf867836b</strain>
    </source>
</reference>
<dbReference type="Gene3D" id="3.90.420.10">
    <property type="entry name" value="Oxidoreductase, molybdopterin-binding domain"/>
    <property type="match status" value="1"/>
</dbReference>
<name>A0A7D9D354_9GAMM</name>
<dbReference type="PROSITE" id="PS51257">
    <property type="entry name" value="PROKAR_LIPOPROTEIN"/>
    <property type="match status" value="1"/>
</dbReference>
<protein>
    <submittedName>
        <fullName evidence="3">Oxidoreductase, molybdopterin-binding</fullName>
    </submittedName>
</protein>
<gene>
    <name evidence="3" type="ORF">JTBM06_V1_270002</name>
</gene>
<dbReference type="EMBL" id="LR633967">
    <property type="protein sequence ID" value="VUX56073.1"/>
    <property type="molecule type" value="Genomic_DNA"/>
</dbReference>
<organism evidence="3">
    <name type="scientific">uncultured Woeseiaceae bacterium</name>
    <dbReference type="NCBI Taxonomy" id="1983305"/>
    <lineage>
        <taxon>Bacteria</taxon>
        <taxon>Pseudomonadati</taxon>
        <taxon>Pseudomonadota</taxon>
        <taxon>Gammaproteobacteria</taxon>
        <taxon>Woeseiales</taxon>
        <taxon>Woeseiaceae</taxon>
        <taxon>environmental samples</taxon>
    </lineage>
</organism>